<dbReference type="AlphaFoldDB" id="A0A1G7D9C1"/>
<organism evidence="3 4">
    <name type="scientific">Ulvibacter litoralis</name>
    <dbReference type="NCBI Taxonomy" id="227084"/>
    <lineage>
        <taxon>Bacteria</taxon>
        <taxon>Pseudomonadati</taxon>
        <taxon>Bacteroidota</taxon>
        <taxon>Flavobacteriia</taxon>
        <taxon>Flavobacteriales</taxon>
        <taxon>Flavobacteriaceae</taxon>
        <taxon>Ulvibacter</taxon>
    </lineage>
</organism>
<gene>
    <name evidence="3" type="ORF">SAMN05421855_101842</name>
</gene>
<dbReference type="PANTHER" id="PTHR33734:SF22">
    <property type="entry name" value="MEMBRANE-BOUND LYTIC MUREIN TRANSGLYCOSYLASE D"/>
    <property type="match status" value="1"/>
</dbReference>
<evidence type="ECO:0000313" key="4">
    <source>
        <dbReference type="Proteomes" id="UP000199321"/>
    </source>
</evidence>
<dbReference type="InterPro" id="IPR008258">
    <property type="entry name" value="Transglycosylase_SLT_dom_1"/>
</dbReference>
<evidence type="ECO:0000259" key="2">
    <source>
        <dbReference type="PROSITE" id="PS51782"/>
    </source>
</evidence>
<evidence type="ECO:0000256" key="1">
    <source>
        <dbReference type="ARBA" id="ARBA00007734"/>
    </source>
</evidence>
<proteinExistence type="inferred from homology"/>
<dbReference type="EMBL" id="FNBA01000001">
    <property type="protein sequence ID" value="SDE48224.1"/>
    <property type="molecule type" value="Genomic_DNA"/>
</dbReference>
<reference evidence="3 4" key="1">
    <citation type="submission" date="2016-10" db="EMBL/GenBank/DDBJ databases">
        <authorList>
            <person name="de Groot N.N."/>
        </authorList>
    </citation>
    <scope>NUCLEOTIDE SEQUENCE [LARGE SCALE GENOMIC DNA]</scope>
    <source>
        <strain evidence="3 4">DSM 16195</strain>
    </source>
</reference>
<sequence length="541" mass="61421">MILQAISLFLAKFYGRSSVLHTMNLKNLFIVFFLGAGLCVAQEEVIKPVDSLQKKHIQIVDSIKVQAISNDLPKTVVATKIKDTAVFALEDMAMARKHDSIWLQKLYSLELFEEVYGAVSNQDYTPVDYEELPTELLKERLEALNARTPFNVEYNPSLESVIKGYLKNRRRSMADLMALSDYYFPMFEQELDKHGLPLEMKYLAIVESALNPRATSRVGATGLWQFMYATGKMFNLDVSSYVDDRSDPVLATEAACKYLKSLYESLEDWDLALAAYNSGPGNVSKAIRRSGGRTNYWNIRSYLPRETAGYVPAFLATMYIFEYAEEHGFKSNGPRIPYIATDTIQVKKRISLEQVAEVADIDLEELQFLNPSYKLGIIPVVASEKYMLRLPVDVVGKFITNEEAIYAYAETEFNKKEQPLPELLVESDRIRYRVRSGDYLGKIASRHGVTVSQIKRWNGLRSNNLKIGQRLTIHPRKVVSKKPKPEPIADENTRVYTVKNGDSLWSISQKFPGVSIQNIKNWNDISGTKLKPGTKLKILKG</sequence>
<feature type="domain" description="LysM" evidence="2">
    <location>
        <begin position="430"/>
        <end position="473"/>
    </location>
</feature>
<dbReference type="SMART" id="SM00257">
    <property type="entry name" value="LysM"/>
    <property type="match status" value="2"/>
</dbReference>
<protein>
    <submittedName>
        <fullName evidence="3">Membrane-bound lytic murein transglycosylase D</fullName>
    </submittedName>
</protein>
<dbReference type="GO" id="GO:0000270">
    <property type="term" value="P:peptidoglycan metabolic process"/>
    <property type="evidence" value="ECO:0007669"/>
    <property type="project" value="InterPro"/>
</dbReference>
<comment type="similarity">
    <text evidence="1">Belongs to the transglycosylase Slt family.</text>
</comment>
<dbReference type="CDD" id="cd00118">
    <property type="entry name" value="LysM"/>
    <property type="match status" value="2"/>
</dbReference>
<accession>A0A1G7D9C1</accession>
<dbReference type="PANTHER" id="PTHR33734">
    <property type="entry name" value="LYSM DOMAIN-CONTAINING GPI-ANCHORED PROTEIN 2"/>
    <property type="match status" value="1"/>
</dbReference>
<dbReference type="GO" id="GO:0016020">
    <property type="term" value="C:membrane"/>
    <property type="evidence" value="ECO:0007669"/>
    <property type="project" value="InterPro"/>
</dbReference>
<name>A0A1G7D9C1_9FLAO</name>
<dbReference type="InterPro" id="IPR018392">
    <property type="entry name" value="LysM"/>
</dbReference>
<dbReference type="PROSITE" id="PS00922">
    <property type="entry name" value="TRANSGLYCOSYLASE"/>
    <property type="match status" value="1"/>
</dbReference>
<dbReference type="Pfam" id="PF01464">
    <property type="entry name" value="SLT"/>
    <property type="match status" value="1"/>
</dbReference>
<dbReference type="SUPFAM" id="SSF54106">
    <property type="entry name" value="LysM domain"/>
    <property type="match status" value="2"/>
</dbReference>
<dbReference type="CDD" id="cd16894">
    <property type="entry name" value="MltD-like"/>
    <property type="match status" value="1"/>
</dbReference>
<dbReference type="PROSITE" id="PS51782">
    <property type="entry name" value="LYSM"/>
    <property type="match status" value="2"/>
</dbReference>
<dbReference type="SUPFAM" id="SSF53955">
    <property type="entry name" value="Lysozyme-like"/>
    <property type="match status" value="1"/>
</dbReference>
<dbReference type="Gene3D" id="1.10.530.10">
    <property type="match status" value="1"/>
</dbReference>
<dbReference type="InterPro" id="IPR036779">
    <property type="entry name" value="LysM_dom_sf"/>
</dbReference>
<dbReference type="Pfam" id="PF01476">
    <property type="entry name" value="LysM"/>
    <property type="match status" value="2"/>
</dbReference>
<dbReference type="Gene3D" id="3.10.350.10">
    <property type="entry name" value="LysM domain"/>
    <property type="match status" value="2"/>
</dbReference>
<dbReference type="InterPro" id="IPR023346">
    <property type="entry name" value="Lysozyme-like_dom_sf"/>
</dbReference>
<dbReference type="STRING" id="227084.SAMN05421855_101842"/>
<dbReference type="InterPro" id="IPR000189">
    <property type="entry name" value="Transglyc_AS"/>
</dbReference>
<evidence type="ECO:0000313" key="3">
    <source>
        <dbReference type="EMBL" id="SDE48224.1"/>
    </source>
</evidence>
<feature type="domain" description="LysM" evidence="2">
    <location>
        <begin position="494"/>
        <end position="538"/>
    </location>
</feature>
<dbReference type="Proteomes" id="UP000199321">
    <property type="component" value="Unassembled WGS sequence"/>
</dbReference>
<keyword evidence="4" id="KW-1185">Reference proteome</keyword>
<dbReference type="GO" id="GO:0008932">
    <property type="term" value="F:lytic endotransglycosylase activity"/>
    <property type="evidence" value="ECO:0007669"/>
    <property type="project" value="TreeGrafter"/>
</dbReference>